<feature type="compositionally biased region" description="Low complexity" evidence="2">
    <location>
        <begin position="124"/>
        <end position="134"/>
    </location>
</feature>
<feature type="compositionally biased region" description="Low complexity" evidence="2">
    <location>
        <begin position="466"/>
        <end position="516"/>
    </location>
</feature>
<protein>
    <recommendedName>
        <fullName evidence="3">BHLH domain-containing protein</fullName>
    </recommendedName>
</protein>
<feature type="compositionally biased region" description="Low complexity" evidence="2">
    <location>
        <begin position="397"/>
        <end position="417"/>
    </location>
</feature>
<feature type="compositionally biased region" description="Gly residues" evidence="2">
    <location>
        <begin position="637"/>
        <end position="648"/>
    </location>
</feature>
<dbReference type="PROSITE" id="PS50888">
    <property type="entry name" value="BHLH"/>
    <property type="match status" value="1"/>
</dbReference>
<feature type="compositionally biased region" description="Polar residues" evidence="2">
    <location>
        <begin position="586"/>
        <end position="595"/>
    </location>
</feature>
<dbReference type="Pfam" id="PF00010">
    <property type="entry name" value="HLH"/>
    <property type="match status" value="1"/>
</dbReference>
<proteinExistence type="predicted"/>
<feature type="compositionally biased region" description="Polar residues" evidence="2">
    <location>
        <begin position="236"/>
        <end position="245"/>
    </location>
</feature>
<gene>
    <name evidence="4" type="ORF">VTK73DRAFT_3262</name>
</gene>
<feature type="region of interest" description="Disordered" evidence="2">
    <location>
        <begin position="121"/>
        <end position="168"/>
    </location>
</feature>
<dbReference type="CDD" id="cd11392">
    <property type="entry name" value="bHLH_ScPHO4_like"/>
    <property type="match status" value="1"/>
</dbReference>
<feature type="compositionally biased region" description="Basic residues" evidence="2">
    <location>
        <begin position="269"/>
        <end position="281"/>
    </location>
</feature>
<reference evidence="4 5" key="1">
    <citation type="journal article" date="2024" name="Commun. Biol.">
        <title>Comparative genomic analysis of thermophilic fungi reveals convergent evolutionary adaptations and gene losses.</title>
        <authorList>
            <person name="Steindorff A.S."/>
            <person name="Aguilar-Pontes M.V."/>
            <person name="Robinson A.J."/>
            <person name="Andreopoulos B."/>
            <person name="LaButti K."/>
            <person name="Kuo A."/>
            <person name="Mondo S."/>
            <person name="Riley R."/>
            <person name="Otillar R."/>
            <person name="Haridas S."/>
            <person name="Lipzen A."/>
            <person name="Grimwood J."/>
            <person name="Schmutz J."/>
            <person name="Clum A."/>
            <person name="Reid I.D."/>
            <person name="Moisan M.C."/>
            <person name="Butler G."/>
            <person name="Nguyen T.T.M."/>
            <person name="Dewar K."/>
            <person name="Conant G."/>
            <person name="Drula E."/>
            <person name="Henrissat B."/>
            <person name="Hansel C."/>
            <person name="Singer S."/>
            <person name="Hutchinson M.I."/>
            <person name="de Vries R.P."/>
            <person name="Natvig D.O."/>
            <person name="Powell A.J."/>
            <person name="Tsang A."/>
            <person name="Grigoriev I.V."/>
        </authorList>
    </citation>
    <scope>NUCLEOTIDE SEQUENCE [LARGE SCALE GENOMIC DNA]</scope>
    <source>
        <strain evidence="4 5">ATCC 24622</strain>
    </source>
</reference>
<feature type="compositionally biased region" description="Polar residues" evidence="2">
    <location>
        <begin position="143"/>
        <end position="168"/>
    </location>
</feature>
<name>A0ABR3Y918_9PEZI</name>
<dbReference type="InterPro" id="IPR036638">
    <property type="entry name" value="HLH_DNA-bd_sf"/>
</dbReference>
<sequence>MMEPVAWGDGMQTSHDDEFQQFLDMCDMANLADGMQFDLHDFQNHSHQTSHQQHPDTTMSGVQLSPTTVAPHMPPVTSGVPYQTVPTSMIPAPTPAETIVDSIDAQIQFLQQQKLEHQRRQLEEQQAAFMAQQQSRAVPPTPQSLELQAGSNPFYSNTPQPDHTPQQRSVDYPYQRLKDQQEMAFTPLVSPAVTPLDTHFSIDTQFTVPGAYFSPLTSPALHAQNDNVGATVFDSRQSATNTSSPEDMDLETTIPPVLGHNNPTETATKKPRKASAKRGKAGVRQSPITKPQRKKTATPVMNAQMLCELAETAECYQPQQLPVPALPTSAVSLGLSIDSENNSSVSPETLNDPTTIAMPPPPVPKSKSARPSPRIGPENHEPRVSRIQVPSVPSPATPASLMNLSSPSNRTSSASRASSHEQPATEHIDNFTLPESAGFPQTRPQAASATSTPLASRPPSVEDPGSMASSSATPSSSAVFAKPTSAAASANPSPQLTPTAQGPAAATGAATKKTPQLSAKGSKKRGSISSVHVSPALRPRISPNIMPLLPGGPSAAEDAASHLLATKSNYQRILEGNTVPGVSYPSDLSTNLTSKRTSHKIAEQGRRNRINSALQEMAALLPRPPPKEMKESSGNEGDNGGGGGGGNNANGDKKEGGNNLPGSKASTVELAIEYIKQLKKEVAEATRRAEEAEKRLKLRDSSP</sequence>
<dbReference type="EMBL" id="JAZHXJ010000002">
    <property type="protein sequence ID" value="KAL1884278.1"/>
    <property type="molecule type" value="Genomic_DNA"/>
</dbReference>
<evidence type="ECO:0000259" key="3">
    <source>
        <dbReference type="PROSITE" id="PS50888"/>
    </source>
</evidence>
<organism evidence="4 5">
    <name type="scientific">Phialemonium thermophilum</name>
    <dbReference type="NCBI Taxonomy" id="223376"/>
    <lineage>
        <taxon>Eukaryota</taxon>
        <taxon>Fungi</taxon>
        <taxon>Dikarya</taxon>
        <taxon>Ascomycota</taxon>
        <taxon>Pezizomycotina</taxon>
        <taxon>Sordariomycetes</taxon>
        <taxon>Sordariomycetidae</taxon>
        <taxon>Cephalothecales</taxon>
        <taxon>Cephalothecaceae</taxon>
        <taxon>Phialemonium</taxon>
    </lineage>
</organism>
<evidence type="ECO:0000256" key="2">
    <source>
        <dbReference type="SAM" id="MobiDB-lite"/>
    </source>
</evidence>
<evidence type="ECO:0000256" key="1">
    <source>
        <dbReference type="SAM" id="Coils"/>
    </source>
</evidence>
<dbReference type="SUPFAM" id="SSF47459">
    <property type="entry name" value="HLH, helix-loop-helix DNA-binding domain"/>
    <property type="match status" value="1"/>
</dbReference>
<comment type="caution">
    <text evidence="4">The sequence shown here is derived from an EMBL/GenBank/DDBJ whole genome shotgun (WGS) entry which is preliminary data.</text>
</comment>
<feature type="region of interest" description="Disordered" evidence="2">
    <location>
        <begin position="577"/>
        <end position="604"/>
    </location>
</feature>
<feature type="domain" description="BHLH" evidence="3">
    <location>
        <begin position="594"/>
        <end position="678"/>
    </location>
</feature>
<dbReference type="Gene3D" id="4.10.280.10">
    <property type="entry name" value="Helix-loop-helix DNA-binding domain"/>
    <property type="match status" value="1"/>
</dbReference>
<feature type="coiled-coil region" evidence="1">
    <location>
        <begin position="668"/>
        <end position="695"/>
    </location>
</feature>
<feature type="region of interest" description="Disordered" evidence="2">
    <location>
        <begin position="337"/>
        <end position="556"/>
    </location>
</feature>
<keyword evidence="1" id="KW-0175">Coiled coil</keyword>
<accession>A0ABR3Y918</accession>
<feature type="region of interest" description="Disordered" evidence="2">
    <location>
        <begin position="236"/>
        <end position="297"/>
    </location>
</feature>
<dbReference type="InterPro" id="IPR011598">
    <property type="entry name" value="bHLH_dom"/>
</dbReference>
<keyword evidence="5" id="KW-1185">Reference proteome</keyword>
<feature type="compositionally biased region" description="Polar residues" evidence="2">
    <location>
        <begin position="338"/>
        <end position="354"/>
    </location>
</feature>
<evidence type="ECO:0000313" key="4">
    <source>
        <dbReference type="EMBL" id="KAL1884278.1"/>
    </source>
</evidence>
<feature type="region of interest" description="Disordered" evidence="2">
    <location>
        <begin position="621"/>
        <end position="664"/>
    </location>
</feature>
<dbReference type="SMART" id="SM00353">
    <property type="entry name" value="HLH"/>
    <property type="match status" value="1"/>
</dbReference>
<dbReference type="Proteomes" id="UP001586593">
    <property type="component" value="Unassembled WGS sequence"/>
</dbReference>
<feature type="compositionally biased region" description="Polar residues" evidence="2">
    <location>
        <begin position="442"/>
        <end position="454"/>
    </location>
</feature>
<evidence type="ECO:0000313" key="5">
    <source>
        <dbReference type="Proteomes" id="UP001586593"/>
    </source>
</evidence>